<feature type="signal peptide" evidence="11">
    <location>
        <begin position="1"/>
        <end position="28"/>
    </location>
</feature>
<dbReference type="Gene3D" id="2.10.50.30">
    <property type="entry name" value="GPCR, family 3, nine cysteines domain"/>
    <property type="match status" value="1"/>
</dbReference>
<name>A0A8S3YTL4_9EUPU</name>
<keyword evidence="14" id="KW-1185">Reference proteome</keyword>
<protein>
    <recommendedName>
        <fullName evidence="12">G-protein coupled receptors family 3 profile domain-containing protein</fullName>
    </recommendedName>
</protein>
<accession>A0A8S3YTL4</accession>
<keyword evidence="6 10" id="KW-0472">Membrane</keyword>
<comment type="caution">
    <text evidence="13">The sequence shown here is derived from an EMBL/GenBank/DDBJ whole genome shotgun (WGS) entry which is preliminary data.</text>
</comment>
<feature type="transmembrane region" description="Helical" evidence="10">
    <location>
        <begin position="612"/>
        <end position="637"/>
    </location>
</feature>
<evidence type="ECO:0000256" key="8">
    <source>
        <dbReference type="ARBA" id="ARBA00023180"/>
    </source>
</evidence>
<evidence type="ECO:0000259" key="12">
    <source>
        <dbReference type="PROSITE" id="PS50259"/>
    </source>
</evidence>
<keyword evidence="11" id="KW-0732">Signal</keyword>
<dbReference type="InterPro" id="IPR001828">
    <property type="entry name" value="ANF_lig-bd_rcpt"/>
</dbReference>
<dbReference type="Pfam" id="PF07562">
    <property type="entry name" value="NCD3G"/>
    <property type="match status" value="1"/>
</dbReference>
<dbReference type="InterPro" id="IPR038550">
    <property type="entry name" value="GPCR_3_9-Cys_sf"/>
</dbReference>
<keyword evidence="5" id="KW-0297">G-protein coupled receptor</keyword>
<sequence>MISCRYKMKLLLYLANLLFIYTSHLSSGESIVLPGINRDVYARPGDINIGSIMMLTSGTSEFGCSKTPYPNSWNIEYPEAVAFVVDKINKDDKILPNITLGFFLVDDCSDRKYALAQAMTFLPRASASCSNETCNRTDVSYSLSPMFHSEPIRQYEVMGLLAPFLSISAAPISYLMSIAKVPIVGYTTTSDELSDRELHPYYLRVVTADKYQAIAMLKFISSFGWTYISVVYSAGTYGERAFDTLKTYAPKYNICIATANRVANEDDTDPVVTDLLQYPRARVVILFADEKPVRSLFGSVSRKNATGKFIWVCCDSVTTASVERLREHSSDVVGAFLFMYNTVIVPEFYDYIRGQNVSASTNPWFKPAWESTASCSFAANTCNPSDDITKKVNFGKMLGPSLAMDAVLTFAHGAHNLISDRCPKAIGTYARNCVKRDLLLQYLTNVSFPGYTGMIKFDSSSGFKGVYMINQMKYSCRGNGKGDNTSNTCDQDLVQKTVAYYNSSNDFLKLTNVSISWDHLRQEESIVPIWQRSFSADVPESVCSRPCRNDEYKIQKELTCCWDCRKCRENERLNHAAGECQVCELFTWPDPGTGFTTCVLIPLTHPLPSETLPVILIMLSVIAMGGTSFVICSYIYYSQTRIIKAASRELSFLQLGGVFVGYVTVICFQTTPSPSMCSALYFMFCLSFAWLYSPLLVKTIRIYRIFQSGSKNNKRPRFISPRSQVLFSFLIIISQ</sequence>
<dbReference type="GO" id="GO:0004930">
    <property type="term" value="F:G protein-coupled receptor activity"/>
    <property type="evidence" value="ECO:0007669"/>
    <property type="project" value="UniProtKB-KW"/>
</dbReference>
<dbReference type="Pfam" id="PF01094">
    <property type="entry name" value="ANF_receptor"/>
    <property type="match status" value="1"/>
</dbReference>
<keyword evidence="8" id="KW-0325">Glycoprotein</keyword>
<dbReference type="GO" id="GO:0005886">
    <property type="term" value="C:plasma membrane"/>
    <property type="evidence" value="ECO:0007669"/>
    <property type="project" value="UniProtKB-SubCell"/>
</dbReference>
<evidence type="ECO:0000256" key="11">
    <source>
        <dbReference type="SAM" id="SignalP"/>
    </source>
</evidence>
<evidence type="ECO:0000256" key="2">
    <source>
        <dbReference type="ARBA" id="ARBA00022475"/>
    </source>
</evidence>
<dbReference type="PRINTS" id="PR00248">
    <property type="entry name" value="GPCRMGR"/>
</dbReference>
<dbReference type="Gene3D" id="3.40.50.2300">
    <property type="match status" value="2"/>
</dbReference>
<keyword evidence="7" id="KW-0675">Receptor</keyword>
<dbReference type="FunFam" id="3.40.50.2300:FF:000145">
    <property type="entry name" value="Glutamate receptor, metabotropic"/>
    <property type="match status" value="1"/>
</dbReference>
<dbReference type="Pfam" id="PF00003">
    <property type="entry name" value="7tm_3"/>
    <property type="match status" value="1"/>
</dbReference>
<gene>
    <name evidence="13" type="ORF">CUNI_LOCUS3234</name>
</gene>
<evidence type="ECO:0000256" key="3">
    <source>
        <dbReference type="ARBA" id="ARBA00022692"/>
    </source>
</evidence>
<dbReference type="InterPro" id="IPR028082">
    <property type="entry name" value="Peripla_BP_I"/>
</dbReference>
<evidence type="ECO:0000313" key="14">
    <source>
        <dbReference type="Proteomes" id="UP000678393"/>
    </source>
</evidence>
<dbReference type="EMBL" id="CAJHNH020000435">
    <property type="protein sequence ID" value="CAG5117676.1"/>
    <property type="molecule type" value="Genomic_DNA"/>
</dbReference>
<proteinExistence type="predicted"/>
<feature type="domain" description="G-protein coupled receptors family 3 profile" evidence="12">
    <location>
        <begin position="612"/>
        <end position="735"/>
    </location>
</feature>
<dbReference type="InterPro" id="IPR011500">
    <property type="entry name" value="GPCR_3_9-Cys_dom"/>
</dbReference>
<evidence type="ECO:0000256" key="1">
    <source>
        <dbReference type="ARBA" id="ARBA00004651"/>
    </source>
</evidence>
<keyword evidence="3 10" id="KW-0812">Transmembrane</keyword>
<dbReference type="OrthoDB" id="6133044at2759"/>
<reference evidence="13" key="1">
    <citation type="submission" date="2021-04" db="EMBL/GenBank/DDBJ databases">
        <authorList>
            <consortium name="Molecular Ecology Group"/>
        </authorList>
    </citation>
    <scope>NUCLEOTIDE SEQUENCE</scope>
</reference>
<dbReference type="AlphaFoldDB" id="A0A8S3YTL4"/>
<evidence type="ECO:0000313" key="13">
    <source>
        <dbReference type="EMBL" id="CAG5117676.1"/>
    </source>
</evidence>
<keyword evidence="2" id="KW-1003">Cell membrane</keyword>
<evidence type="ECO:0000256" key="4">
    <source>
        <dbReference type="ARBA" id="ARBA00022989"/>
    </source>
</evidence>
<evidence type="ECO:0000256" key="9">
    <source>
        <dbReference type="ARBA" id="ARBA00023224"/>
    </source>
</evidence>
<dbReference type="InterPro" id="IPR050726">
    <property type="entry name" value="mGluR"/>
</dbReference>
<evidence type="ECO:0000256" key="10">
    <source>
        <dbReference type="SAM" id="Phobius"/>
    </source>
</evidence>
<keyword evidence="9" id="KW-0807">Transducer</keyword>
<dbReference type="Proteomes" id="UP000678393">
    <property type="component" value="Unassembled WGS sequence"/>
</dbReference>
<feature type="non-terminal residue" evidence="13">
    <location>
        <position position="735"/>
    </location>
</feature>
<dbReference type="PANTHER" id="PTHR24060">
    <property type="entry name" value="METABOTROPIC GLUTAMATE RECEPTOR"/>
    <property type="match status" value="1"/>
</dbReference>
<dbReference type="PROSITE" id="PS50259">
    <property type="entry name" value="G_PROTEIN_RECEP_F3_4"/>
    <property type="match status" value="1"/>
</dbReference>
<feature type="transmembrane region" description="Helical" evidence="10">
    <location>
        <begin position="678"/>
        <end position="697"/>
    </location>
</feature>
<feature type="chain" id="PRO_5035811403" description="G-protein coupled receptors family 3 profile domain-containing protein" evidence="11">
    <location>
        <begin position="29"/>
        <end position="735"/>
    </location>
</feature>
<dbReference type="SUPFAM" id="SSF53822">
    <property type="entry name" value="Periplasmic binding protein-like I"/>
    <property type="match status" value="1"/>
</dbReference>
<evidence type="ECO:0000256" key="5">
    <source>
        <dbReference type="ARBA" id="ARBA00023040"/>
    </source>
</evidence>
<feature type="transmembrane region" description="Helical" evidence="10">
    <location>
        <begin position="649"/>
        <end position="672"/>
    </location>
</feature>
<organism evidence="13 14">
    <name type="scientific">Candidula unifasciata</name>
    <dbReference type="NCBI Taxonomy" id="100452"/>
    <lineage>
        <taxon>Eukaryota</taxon>
        <taxon>Metazoa</taxon>
        <taxon>Spiralia</taxon>
        <taxon>Lophotrochozoa</taxon>
        <taxon>Mollusca</taxon>
        <taxon>Gastropoda</taxon>
        <taxon>Heterobranchia</taxon>
        <taxon>Euthyneura</taxon>
        <taxon>Panpulmonata</taxon>
        <taxon>Eupulmonata</taxon>
        <taxon>Stylommatophora</taxon>
        <taxon>Helicina</taxon>
        <taxon>Helicoidea</taxon>
        <taxon>Geomitridae</taxon>
        <taxon>Candidula</taxon>
    </lineage>
</organism>
<comment type="subcellular location">
    <subcellularLocation>
        <location evidence="1">Cell membrane</location>
        <topology evidence="1">Multi-pass membrane protein</topology>
    </subcellularLocation>
</comment>
<keyword evidence="4 10" id="KW-1133">Transmembrane helix</keyword>
<dbReference type="InterPro" id="IPR017978">
    <property type="entry name" value="GPCR_3_C"/>
</dbReference>
<dbReference type="InterPro" id="IPR000337">
    <property type="entry name" value="GPCR_3"/>
</dbReference>
<evidence type="ECO:0000256" key="6">
    <source>
        <dbReference type="ARBA" id="ARBA00023136"/>
    </source>
</evidence>
<evidence type="ECO:0000256" key="7">
    <source>
        <dbReference type="ARBA" id="ARBA00023170"/>
    </source>
</evidence>